<accession>A0ABV9SP99</accession>
<evidence type="ECO:0000313" key="1">
    <source>
        <dbReference type="EMBL" id="MFC4866887.1"/>
    </source>
</evidence>
<proteinExistence type="predicted"/>
<dbReference type="RefSeq" id="WP_344143434.1">
    <property type="nucleotide sequence ID" value="NZ_BAAAQI010000007.1"/>
</dbReference>
<organism evidence="1 2">
    <name type="scientific">Streptomonospora arabica</name>
    <dbReference type="NCBI Taxonomy" id="412417"/>
    <lineage>
        <taxon>Bacteria</taxon>
        <taxon>Bacillati</taxon>
        <taxon>Actinomycetota</taxon>
        <taxon>Actinomycetes</taxon>
        <taxon>Streptosporangiales</taxon>
        <taxon>Nocardiopsidaceae</taxon>
        <taxon>Streptomonospora</taxon>
    </lineage>
</organism>
<name>A0ABV9SP99_9ACTN</name>
<dbReference type="Proteomes" id="UP001595858">
    <property type="component" value="Unassembled WGS sequence"/>
</dbReference>
<dbReference type="EMBL" id="JBHSIY010000006">
    <property type="protein sequence ID" value="MFC4866887.1"/>
    <property type="molecule type" value="Genomic_DNA"/>
</dbReference>
<keyword evidence="2" id="KW-1185">Reference proteome</keyword>
<comment type="caution">
    <text evidence="1">The sequence shown here is derived from an EMBL/GenBank/DDBJ whole genome shotgun (WGS) entry which is preliminary data.</text>
</comment>
<protein>
    <submittedName>
        <fullName evidence="1">Uncharacterized protein</fullName>
    </submittedName>
</protein>
<reference evidence="2" key="1">
    <citation type="journal article" date="2019" name="Int. J. Syst. Evol. Microbiol.">
        <title>The Global Catalogue of Microorganisms (GCM) 10K type strain sequencing project: providing services to taxonomists for standard genome sequencing and annotation.</title>
        <authorList>
            <consortium name="The Broad Institute Genomics Platform"/>
            <consortium name="The Broad Institute Genome Sequencing Center for Infectious Disease"/>
            <person name="Wu L."/>
            <person name="Ma J."/>
        </authorList>
    </citation>
    <scope>NUCLEOTIDE SEQUENCE [LARGE SCALE GENOMIC DNA]</scope>
    <source>
        <strain evidence="2">CGMCC 4.7304</strain>
    </source>
</reference>
<gene>
    <name evidence="1" type="ORF">ACFPCZ_09605</name>
</gene>
<sequence>MHRLPTGHTAAHVRVEDKASEIDAVAGLLAGIDIAGCVTGTLRPRGPGTPQPRRDLH</sequence>
<evidence type="ECO:0000313" key="2">
    <source>
        <dbReference type="Proteomes" id="UP001595858"/>
    </source>
</evidence>